<sequence length="132" mass="15564">MNRRAVAAIVTICVSIKMRKKRSIWVKDWIKRRAHLGAYNQLLTELKNEDPECFKNFLRMSHDDFQYLCNKISPAIKEQDTNMRLAINVEERLVDNIKIFGIRRFVSIALIPISGTTTNYLKNNTRMLRCYL</sequence>
<accession>A0A9P0QG10</accession>
<comment type="caution">
    <text evidence="1">The sequence shown here is derived from an EMBL/GenBank/DDBJ whole genome shotgun (WGS) entry which is preliminary data.</text>
</comment>
<organism evidence="1 2">
    <name type="scientific">Acanthoscelides obtectus</name>
    <name type="common">Bean weevil</name>
    <name type="synonym">Bruchus obtectus</name>
    <dbReference type="NCBI Taxonomy" id="200917"/>
    <lineage>
        <taxon>Eukaryota</taxon>
        <taxon>Metazoa</taxon>
        <taxon>Ecdysozoa</taxon>
        <taxon>Arthropoda</taxon>
        <taxon>Hexapoda</taxon>
        <taxon>Insecta</taxon>
        <taxon>Pterygota</taxon>
        <taxon>Neoptera</taxon>
        <taxon>Endopterygota</taxon>
        <taxon>Coleoptera</taxon>
        <taxon>Polyphaga</taxon>
        <taxon>Cucujiformia</taxon>
        <taxon>Chrysomeloidea</taxon>
        <taxon>Chrysomelidae</taxon>
        <taxon>Bruchinae</taxon>
        <taxon>Bruchini</taxon>
        <taxon>Acanthoscelides</taxon>
    </lineage>
</organism>
<dbReference type="Proteomes" id="UP001152888">
    <property type="component" value="Unassembled WGS sequence"/>
</dbReference>
<keyword evidence="2" id="KW-1185">Reference proteome</keyword>
<name>A0A9P0QG10_ACAOB</name>
<evidence type="ECO:0000313" key="1">
    <source>
        <dbReference type="EMBL" id="CAH2019384.1"/>
    </source>
</evidence>
<evidence type="ECO:0000313" key="2">
    <source>
        <dbReference type="Proteomes" id="UP001152888"/>
    </source>
</evidence>
<proteinExistence type="predicted"/>
<dbReference type="AlphaFoldDB" id="A0A9P0QG10"/>
<gene>
    <name evidence="1" type="ORF">ACAOBT_LOCUS37103</name>
</gene>
<dbReference type="EMBL" id="CAKOFQ010010213">
    <property type="protein sequence ID" value="CAH2019384.1"/>
    <property type="molecule type" value="Genomic_DNA"/>
</dbReference>
<protein>
    <submittedName>
        <fullName evidence="1">Uncharacterized protein</fullName>
    </submittedName>
</protein>
<reference evidence="1" key="1">
    <citation type="submission" date="2022-03" db="EMBL/GenBank/DDBJ databases">
        <authorList>
            <person name="Sayadi A."/>
        </authorList>
    </citation>
    <scope>NUCLEOTIDE SEQUENCE</scope>
</reference>
<dbReference type="OrthoDB" id="8192237at2759"/>